<keyword evidence="3" id="KW-1185">Reference proteome</keyword>
<feature type="region of interest" description="Disordered" evidence="1">
    <location>
        <begin position="166"/>
        <end position="200"/>
    </location>
</feature>
<comment type="caution">
    <text evidence="2">The sequence shown here is derived from an EMBL/GenBank/DDBJ whole genome shotgun (WGS) entry which is preliminary data.</text>
</comment>
<protein>
    <submittedName>
        <fullName evidence="2">G9697 protein</fullName>
    </submittedName>
</protein>
<reference evidence="2 3" key="1">
    <citation type="submission" date="2024-06" db="EMBL/GenBank/DDBJ databases">
        <authorList>
            <person name="Kraege A."/>
            <person name="Thomma B."/>
        </authorList>
    </citation>
    <scope>NUCLEOTIDE SEQUENCE [LARGE SCALE GENOMIC DNA]</scope>
</reference>
<feature type="region of interest" description="Disordered" evidence="1">
    <location>
        <begin position="376"/>
        <end position="402"/>
    </location>
</feature>
<name>A0ABP1G864_9CHLO</name>
<evidence type="ECO:0000313" key="3">
    <source>
        <dbReference type="Proteomes" id="UP001497392"/>
    </source>
</evidence>
<gene>
    <name evidence="2" type="primary">g9697</name>
    <name evidence="2" type="ORF">VP750_LOCUS8739</name>
</gene>
<sequence length="765" mass="82449">MQRTEMDEGEGMQAARVPHPVLAMSEAEQEQAMQLAQMAQQRAMHSPPDESLGEVHEHQPLSGLVDAAEISNLKYCRNCGEMKPRKEYHRNHSKADELEDVCKPCKAQRDAARRRNRATVVPSVESKVCKKCLEEKRAGEFPRNKLTSDGLHSYCKRCKLAMDSASREKRKRMDNHAVRRSGPTAGEGAAQAGQAGLPGGSLQQDIQHYCDTCKQLCAAQEHAEGPEMPNTMRCTVCGSVALPIDPAVIQALDGAIAAHGYDNHDPAALQGAAMQPPATATYHLQLNSSEPPPVATMQIQISEAPPAEAAQGHPSSLSSLLNNSSHVQQAVRPGEGKTCGACQVEKPLTHFPPSAACRDGLAPHCRDCIEGSGSGHPGYHSGSAQPSAAGLKRPGRRPRAQAEYPITEKVCRKCKANKPAADFPQKKSHPDGRDDYCKACHAKATAARVAARGPVKEPTVGSKVCSKCQEQKAASEFHRDCNKPDGLRGRCRTCEAAAGQARRMARIKADTPAAAHPDKPEGEFSQALEAMSGLEDVGKGRSSSIATEHQAPANEHHEGDVDVSDMYQEQDVPSEAQHLSPGHRRGLPYAAGLPAPLPQAFPLASALAAEDAHWSAGQGSEEAANAHRMALQTQAIIMAQLQGMVPSDLQQVDGVQGPSPQPSLQHENEEHSMPMADQGSREESAVRAEASSGKSGQEAQHDDGWDNQQQEEVLQEHEAAELDARQNAQQEQYQAAEEEGWQQDDRPGYQQLPELAHRQRAAGVD</sequence>
<feature type="region of interest" description="Disordered" evidence="1">
    <location>
        <begin position="650"/>
        <end position="765"/>
    </location>
</feature>
<organism evidence="2 3">
    <name type="scientific">Coccomyxa viridis</name>
    <dbReference type="NCBI Taxonomy" id="1274662"/>
    <lineage>
        <taxon>Eukaryota</taxon>
        <taxon>Viridiplantae</taxon>
        <taxon>Chlorophyta</taxon>
        <taxon>core chlorophytes</taxon>
        <taxon>Trebouxiophyceae</taxon>
        <taxon>Trebouxiophyceae incertae sedis</taxon>
        <taxon>Coccomyxaceae</taxon>
        <taxon>Coccomyxa</taxon>
    </lineage>
</organism>
<feature type="compositionally biased region" description="Low complexity" evidence="1">
    <location>
        <begin position="182"/>
        <end position="200"/>
    </location>
</feature>
<accession>A0ABP1G864</accession>
<evidence type="ECO:0000313" key="2">
    <source>
        <dbReference type="EMBL" id="CAL5226833.1"/>
    </source>
</evidence>
<proteinExistence type="predicted"/>
<feature type="compositionally biased region" description="Low complexity" evidence="1">
    <location>
        <begin position="725"/>
        <end position="735"/>
    </location>
</feature>
<dbReference type="Proteomes" id="UP001497392">
    <property type="component" value="Unassembled WGS sequence"/>
</dbReference>
<feature type="compositionally biased region" description="Basic and acidic residues" evidence="1">
    <location>
        <begin position="714"/>
        <end position="724"/>
    </location>
</feature>
<evidence type="ECO:0000256" key="1">
    <source>
        <dbReference type="SAM" id="MobiDB-lite"/>
    </source>
</evidence>
<dbReference type="EMBL" id="CAXHTA020000016">
    <property type="protein sequence ID" value="CAL5226833.1"/>
    <property type="molecule type" value="Genomic_DNA"/>
</dbReference>
<feature type="compositionally biased region" description="Low complexity" evidence="1">
    <location>
        <begin position="315"/>
        <end position="325"/>
    </location>
</feature>
<feature type="region of interest" description="Disordered" evidence="1">
    <location>
        <begin position="305"/>
        <end position="329"/>
    </location>
</feature>
<feature type="region of interest" description="Disordered" evidence="1">
    <location>
        <begin position="534"/>
        <end position="558"/>
    </location>
</feature>